<feature type="compositionally biased region" description="Basic and acidic residues" evidence="1">
    <location>
        <begin position="75"/>
        <end position="91"/>
    </location>
</feature>
<evidence type="ECO:0000313" key="3">
    <source>
        <dbReference type="EMBL" id="GEP06068.1"/>
    </source>
</evidence>
<protein>
    <recommendedName>
        <fullName evidence="7">Porin</fullName>
    </recommendedName>
</protein>
<accession>A0A512J7X4</accession>
<dbReference type="EMBL" id="BJZU01000089">
    <property type="protein sequence ID" value="GEP06068.1"/>
    <property type="molecule type" value="Genomic_DNA"/>
</dbReference>
<organism evidence="3 5">
    <name type="scientific">Methylobacterium oxalidis</name>
    <dbReference type="NCBI Taxonomy" id="944322"/>
    <lineage>
        <taxon>Bacteria</taxon>
        <taxon>Pseudomonadati</taxon>
        <taxon>Pseudomonadota</taxon>
        <taxon>Alphaproteobacteria</taxon>
        <taxon>Hyphomicrobiales</taxon>
        <taxon>Methylobacteriaceae</taxon>
        <taxon>Methylobacterium</taxon>
    </lineage>
</organism>
<dbReference type="Proteomes" id="UP001156856">
    <property type="component" value="Unassembled WGS sequence"/>
</dbReference>
<reference evidence="4" key="1">
    <citation type="journal article" date="2014" name="Int. J. Syst. Evol. Microbiol.">
        <title>Complete genome of a new Firmicutes species belonging to the dominant human colonic microbiota ('Ruminococcus bicirculans') reveals two chromosomes and a selective capacity to utilize plant glucans.</title>
        <authorList>
            <consortium name="NISC Comparative Sequencing Program"/>
            <person name="Wegmann U."/>
            <person name="Louis P."/>
            <person name="Goesmann A."/>
            <person name="Henrissat B."/>
            <person name="Duncan S.H."/>
            <person name="Flint H.J."/>
        </authorList>
    </citation>
    <scope>NUCLEOTIDE SEQUENCE</scope>
    <source>
        <strain evidence="4">NBRC 107715</strain>
    </source>
</reference>
<dbReference type="EMBL" id="BSPK01000035">
    <property type="protein sequence ID" value="GLS64286.1"/>
    <property type="molecule type" value="Genomic_DNA"/>
</dbReference>
<evidence type="ECO:0000313" key="6">
    <source>
        <dbReference type="Proteomes" id="UP001156856"/>
    </source>
</evidence>
<reference evidence="6" key="2">
    <citation type="journal article" date="2019" name="Int. J. Syst. Evol. Microbiol.">
        <title>The Global Catalogue of Microorganisms (GCM) 10K type strain sequencing project: providing services to taxonomists for standard genome sequencing and annotation.</title>
        <authorList>
            <consortium name="The Broad Institute Genomics Platform"/>
            <consortium name="The Broad Institute Genome Sequencing Center for Infectious Disease"/>
            <person name="Wu L."/>
            <person name="Ma J."/>
        </authorList>
    </citation>
    <scope>NUCLEOTIDE SEQUENCE [LARGE SCALE GENOMIC DNA]</scope>
    <source>
        <strain evidence="6">NBRC 107715</strain>
    </source>
</reference>
<name>A0A512J7X4_9HYPH</name>
<evidence type="ECO:0000256" key="1">
    <source>
        <dbReference type="SAM" id="MobiDB-lite"/>
    </source>
</evidence>
<reference evidence="3 5" key="3">
    <citation type="submission" date="2019-07" db="EMBL/GenBank/DDBJ databases">
        <title>Whole genome shotgun sequence of Methylobacterium oxalidis NBRC 107715.</title>
        <authorList>
            <person name="Hosoyama A."/>
            <person name="Uohara A."/>
            <person name="Ohji S."/>
            <person name="Ichikawa N."/>
        </authorList>
    </citation>
    <scope>NUCLEOTIDE SEQUENCE [LARGE SCALE GENOMIC DNA]</scope>
    <source>
        <strain evidence="3 5">NBRC 107715</strain>
    </source>
</reference>
<evidence type="ECO:0000256" key="2">
    <source>
        <dbReference type="SAM" id="SignalP"/>
    </source>
</evidence>
<sequence>MCRRDLMRALAFLALTLVLPLPAAAEDFTGFYAGVNAGYALGRDREPDLVSPNGSGPSAGAPGTGLPPSAVEAARTMRDGRAGTRSDRIPR</sequence>
<feature type="region of interest" description="Disordered" evidence="1">
    <location>
        <begin position="43"/>
        <end position="91"/>
    </location>
</feature>
<reference evidence="4" key="4">
    <citation type="submission" date="2023-01" db="EMBL/GenBank/DDBJ databases">
        <title>Draft genome sequence of Methylobacterium oxalidis strain NBRC 107715.</title>
        <authorList>
            <person name="Sun Q."/>
            <person name="Mori K."/>
        </authorList>
    </citation>
    <scope>NUCLEOTIDE SEQUENCE</scope>
    <source>
        <strain evidence="4">NBRC 107715</strain>
    </source>
</reference>
<evidence type="ECO:0000313" key="4">
    <source>
        <dbReference type="EMBL" id="GLS64286.1"/>
    </source>
</evidence>
<proteinExistence type="predicted"/>
<dbReference type="AlphaFoldDB" id="A0A512J7X4"/>
<feature type="signal peptide" evidence="2">
    <location>
        <begin position="1"/>
        <end position="25"/>
    </location>
</feature>
<feature type="chain" id="PRO_5021759955" description="Porin" evidence="2">
    <location>
        <begin position="26"/>
        <end position="91"/>
    </location>
</feature>
<comment type="caution">
    <text evidence="3">The sequence shown here is derived from an EMBL/GenBank/DDBJ whole genome shotgun (WGS) entry which is preliminary data.</text>
</comment>
<dbReference type="Proteomes" id="UP000321960">
    <property type="component" value="Unassembled WGS sequence"/>
</dbReference>
<feature type="compositionally biased region" description="Low complexity" evidence="1">
    <location>
        <begin position="51"/>
        <end position="70"/>
    </location>
</feature>
<keyword evidence="6" id="KW-1185">Reference proteome</keyword>
<evidence type="ECO:0000313" key="5">
    <source>
        <dbReference type="Proteomes" id="UP000321960"/>
    </source>
</evidence>
<keyword evidence="2" id="KW-0732">Signal</keyword>
<gene>
    <name evidence="4" type="ORF">GCM10007888_26670</name>
    <name evidence="3" type="ORF">MOX02_41060</name>
</gene>
<evidence type="ECO:0008006" key="7">
    <source>
        <dbReference type="Google" id="ProtNLM"/>
    </source>
</evidence>